<dbReference type="Pfam" id="PF25889">
    <property type="entry name" value="WHD_Fungal_DR"/>
    <property type="match status" value="1"/>
</dbReference>
<dbReference type="InterPro" id="IPR036388">
    <property type="entry name" value="WH-like_DNA-bd_sf"/>
</dbReference>
<dbReference type="AlphaFoldDB" id="A0A1U7LVT4"/>
<feature type="compositionally biased region" description="Polar residues" evidence="2">
    <location>
        <begin position="245"/>
        <end position="263"/>
    </location>
</feature>
<dbReference type="PRINTS" id="PR01301">
    <property type="entry name" value="RGSPROTEIN"/>
</dbReference>
<dbReference type="PANTHER" id="PTHR10845:SF192">
    <property type="entry name" value="DOUBLE HIT, ISOFORM B"/>
    <property type="match status" value="1"/>
</dbReference>
<comment type="caution">
    <text evidence="5">The sequence shown here is derived from an EMBL/GenBank/DDBJ whole genome shotgun (WGS) entry which is preliminary data.</text>
</comment>
<dbReference type="InterPro" id="IPR044926">
    <property type="entry name" value="RGS_subdomain_2"/>
</dbReference>
<proteinExistence type="predicted"/>
<dbReference type="InterPro" id="IPR016137">
    <property type="entry name" value="RGS"/>
</dbReference>
<dbReference type="Pfam" id="PF00610">
    <property type="entry name" value="DEP"/>
    <property type="match status" value="1"/>
</dbReference>
<dbReference type="GO" id="GO:0035556">
    <property type="term" value="P:intracellular signal transduction"/>
    <property type="evidence" value="ECO:0007669"/>
    <property type="project" value="InterPro"/>
</dbReference>
<dbReference type="EMBL" id="LXFE01000153">
    <property type="protein sequence ID" value="OLL26683.1"/>
    <property type="molecule type" value="Genomic_DNA"/>
</dbReference>
<dbReference type="OrthoDB" id="196547at2759"/>
<evidence type="ECO:0000256" key="1">
    <source>
        <dbReference type="ARBA" id="ARBA00022700"/>
    </source>
</evidence>
<dbReference type="SUPFAM" id="SSF48097">
    <property type="entry name" value="Regulator of G-protein signaling, RGS"/>
    <property type="match status" value="1"/>
</dbReference>
<dbReference type="Pfam" id="PF00615">
    <property type="entry name" value="RGS"/>
    <property type="match status" value="1"/>
</dbReference>
<dbReference type="Proteomes" id="UP000186594">
    <property type="component" value="Unassembled WGS sequence"/>
</dbReference>
<feature type="domain" description="RGS" evidence="3">
    <location>
        <begin position="274"/>
        <end position="411"/>
    </location>
</feature>
<gene>
    <name evidence="5" type="ORF">NEOLI_002502</name>
</gene>
<dbReference type="PROSITE" id="PS50132">
    <property type="entry name" value="RGS"/>
    <property type="match status" value="1"/>
</dbReference>
<evidence type="ECO:0000259" key="3">
    <source>
        <dbReference type="PROSITE" id="PS50132"/>
    </source>
</evidence>
<sequence>MAKDMAKSLCQRFFDARFFENAVDSDITLFKDKCLWQLTPKGIAILQRFVYRNGITADHVSKLLQSPLNTMQLVILEREERMDKLSHDKTSIEILFGRFVGKKPNLKNSSTLSDSDSVSEYSDGLSGVKLLDRRQVGEQYIYNSFTGRTGARWLMDCSTIMDPVEVVQIATSFLEKGLIESANEVSREQQAAGRGFFVSKYSIYAITARGKRIAWESSPIESRPNSERISLQQLSPPAYLADKSVNSPSSIENSNPVKSNASKPVSERETNGSKLESILNNPPQRMLFAEFLRENFCEENLSFYTDLTEFMRDATTALSLDRIRDCIAGAYGIYNRFLAPGSPNELNLESSLRLDMATRMTRAVGSDDKKMRIALKEIIELLERARKQVFKLMAGDSVPKFVRTPGYREIAGNEEDEGIMCTPPGTPGN</sequence>
<dbReference type="SUPFAM" id="SSF46785">
    <property type="entry name" value="Winged helix' DNA-binding domain"/>
    <property type="match status" value="1"/>
</dbReference>
<organism evidence="5 6">
    <name type="scientific">Neolecta irregularis (strain DAH-3)</name>
    <dbReference type="NCBI Taxonomy" id="1198029"/>
    <lineage>
        <taxon>Eukaryota</taxon>
        <taxon>Fungi</taxon>
        <taxon>Dikarya</taxon>
        <taxon>Ascomycota</taxon>
        <taxon>Taphrinomycotina</taxon>
        <taxon>Neolectales</taxon>
        <taxon>Neolectaceae</taxon>
        <taxon>Neolecta</taxon>
    </lineage>
</organism>
<evidence type="ECO:0000259" key="4">
    <source>
        <dbReference type="PROSITE" id="PS50186"/>
    </source>
</evidence>
<dbReference type="GO" id="GO:0009968">
    <property type="term" value="P:negative regulation of signal transduction"/>
    <property type="evidence" value="ECO:0007669"/>
    <property type="project" value="UniProtKB-KW"/>
</dbReference>
<keyword evidence="1" id="KW-0734">Signal transduction inhibitor</keyword>
<dbReference type="InterPro" id="IPR036305">
    <property type="entry name" value="RGS_sf"/>
</dbReference>
<dbReference type="OMA" id="QFLWTRL"/>
<dbReference type="Gene3D" id="1.10.10.10">
    <property type="entry name" value="Winged helix-like DNA-binding domain superfamily/Winged helix DNA-binding domain"/>
    <property type="match status" value="1"/>
</dbReference>
<dbReference type="InterPro" id="IPR036390">
    <property type="entry name" value="WH_DNA-bd_sf"/>
</dbReference>
<keyword evidence="6" id="KW-1185">Reference proteome</keyword>
<dbReference type="Gene3D" id="1.10.167.10">
    <property type="entry name" value="Regulator of G-protein Signalling 4, domain 2"/>
    <property type="match status" value="1"/>
</dbReference>
<name>A0A1U7LVT4_NEOID</name>
<dbReference type="InterPro" id="IPR058855">
    <property type="entry name" value="RGS1/SST2-like_Fungal-DR"/>
</dbReference>
<dbReference type="PROSITE" id="PS50186">
    <property type="entry name" value="DEP"/>
    <property type="match status" value="1"/>
</dbReference>
<dbReference type="PANTHER" id="PTHR10845">
    <property type="entry name" value="REGULATOR OF G PROTEIN SIGNALING"/>
    <property type="match status" value="1"/>
</dbReference>
<protein>
    <submittedName>
        <fullName evidence="5">Developmental regulator flbA</fullName>
    </submittedName>
</protein>
<evidence type="ECO:0000313" key="6">
    <source>
        <dbReference type="Proteomes" id="UP000186594"/>
    </source>
</evidence>
<dbReference type="STRING" id="1198029.A0A1U7LVT4"/>
<feature type="region of interest" description="Disordered" evidence="2">
    <location>
        <begin position="245"/>
        <end position="278"/>
    </location>
</feature>
<reference evidence="5 6" key="1">
    <citation type="submission" date="2016-04" db="EMBL/GenBank/DDBJ databases">
        <title>Evolutionary innovation and constraint leading to complex multicellularity in the Ascomycota.</title>
        <authorList>
            <person name="Cisse O."/>
            <person name="Nguyen A."/>
            <person name="Hewitt D.A."/>
            <person name="Jedd G."/>
            <person name="Stajich J.E."/>
        </authorList>
    </citation>
    <scope>NUCLEOTIDE SEQUENCE [LARGE SCALE GENOMIC DNA]</scope>
    <source>
        <strain evidence="5 6">DAH-3</strain>
    </source>
</reference>
<evidence type="ECO:0000313" key="5">
    <source>
        <dbReference type="EMBL" id="OLL26683.1"/>
    </source>
</evidence>
<evidence type="ECO:0000256" key="2">
    <source>
        <dbReference type="SAM" id="MobiDB-lite"/>
    </source>
</evidence>
<accession>A0A1U7LVT4</accession>
<feature type="domain" description="DEP" evidence="4">
    <location>
        <begin position="124"/>
        <end position="208"/>
    </location>
</feature>
<dbReference type="SMART" id="SM00315">
    <property type="entry name" value="RGS"/>
    <property type="match status" value="1"/>
</dbReference>
<dbReference type="InterPro" id="IPR000591">
    <property type="entry name" value="DEP_dom"/>
</dbReference>